<dbReference type="EMBL" id="CP032999">
    <property type="protein sequence ID" value="QCI25888.1"/>
    <property type="molecule type" value="Genomic_DNA"/>
</dbReference>
<sequence length="123" mass="14215">MNIKKKWSGITITNAAEKYLDHLIKKNNNCIGIQINIKKSGCAGFRYNLSLIKHKYSEDKSSFYVYCKNNINIYISFQDMLLMDKTEIDFVTTDGINMHIKFNNPNIHTYCGCGDSFSIIKKK</sequence>
<dbReference type="PANTHER" id="PTHR10072">
    <property type="entry name" value="IRON-SULFUR CLUSTER ASSEMBLY PROTEIN"/>
    <property type="match status" value="1"/>
</dbReference>
<dbReference type="NCBIfam" id="TIGR00049">
    <property type="entry name" value="iron-sulfur cluster assembly accessory protein"/>
    <property type="match status" value="1"/>
</dbReference>
<dbReference type="InterPro" id="IPR050322">
    <property type="entry name" value="Fe-S_cluster_asmbl/transfer"/>
</dbReference>
<gene>
    <name evidence="3" type="ORF">D9V78_00430</name>
</gene>
<dbReference type="GO" id="GO:0016226">
    <property type="term" value="P:iron-sulfur cluster assembly"/>
    <property type="evidence" value="ECO:0007669"/>
    <property type="project" value="InterPro"/>
</dbReference>
<dbReference type="Pfam" id="PF01521">
    <property type="entry name" value="Fe-S_biosyn"/>
    <property type="match status" value="1"/>
</dbReference>
<dbReference type="GO" id="GO:0051537">
    <property type="term" value="F:2 iron, 2 sulfur cluster binding"/>
    <property type="evidence" value="ECO:0007669"/>
    <property type="project" value="UniProtKB-ARBA"/>
</dbReference>
<dbReference type="PANTHER" id="PTHR10072:SF47">
    <property type="entry name" value="PROTEIN SUFA"/>
    <property type="match status" value="1"/>
</dbReference>
<feature type="domain" description="Core" evidence="2">
    <location>
        <begin position="10"/>
        <end position="115"/>
    </location>
</feature>
<evidence type="ECO:0000313" key="3">
    <source>
        <dbReference type="EMBL" id="QCI25888.1"/>
    </source>
</evidence>
<accession>A0A4D6YJJ0</accession>
<reference evidence="3 4" key="1">
    <citation type="submission" date="2018-10" db="EMBL/GenBank/DDBJ databases">
        <title>Comparative functional genomics of the obligate endosymbiont Buchnera aphidicola.</title>
        <authorList>
            <person name="Chong R.A."/>
        </authorList>
    </citation>
    <scope>NUCLEOTIDE SEQUENCE [LARGE SCALE GENOMIC DNA]</scope>
    <source>
        <strain evidence="3 4">Ska</strain>
    </source>
</reference>
<comment type="similarity">
    <text evidence="1">Belongs to the HesB/IscA family.</text>
</comment>
<dbReference type="AlphaFoldDB" id="A0A4D6YJJ0"/>
<dbReference type="Gene3D" id="2.60.300.12">
    <property type="entry name" value="HesB-like domain"/>
    <property type="match status" value="1"/>
</dbReference>
<dbReference type="RefSeq" id="WP_158350340.1">
    <property type="nucleotide sequence ID" value="NZ_CP032999.1"/>
</dbReference>
<dbReference type="GO" id="GO:0005829">
    <property type="term" value="C:cytosol"/>
    <property type="evidence" value="ECO:0007669"/>
    <property type="project" value="TreeGrafter"/>
</dbReference>
<protein>
    <submittedName>
        <fullName evidence="3">Iron-sulfur cluster assembly accessory protein</fullName>
    </submittedName>
</protein>
<evidence type="ECO:0000313" key="4">
    <source>
        <dbReference type="Proteomes" id="UP000298685"/>
    </source>
</evidence>
<organism evidence="3 4">
    <name type="scientific">Buchnera aphidicola</name>
    <name type="common">Sarucallis kahawaluokalani</name>
    <dbReference type="NCBI Taxonomy" id="1241878"/>
    <lineage>
        <taxon>Bacteria</taxon>
        <taxon>Pseudomonadati</taxon>
        <taxon>Pseudomonadota</taxon>
        <taxon>Gammaproteobacteria</taxon>
        <taxon>Enterobacterales</taxon>
        <taxon>Erwiniaceae</taxon>
        <taxon>Buchnera</taxon>
    </lineage>
</organism>
<evidence type="ECO:0000256" key="1">
    <source>
        <dbReference type="ARBA" id="ARBA00006718"/>
    </source>
</evidence>
<evidence type="ECO:0000259" key="2">
    <source>
        <dbReference type="Pfam" id="PF01521"/>
    </source>
</evidence>
<dbReference type="InterPro" id="IPR016092">
    <property type="entry name" value="ATAP"/>
</dbReference>
<name>A0A4D6YJJ0_9GAMM</name>
<dbReference type="SUPFAM" id="SSF89360">
    <property type="entry name" value="HesB-like domain"/>
    <property type="match status" value="1"/>
</dbReference>
<dbReference type="InterPro" id="IPR000361">
    <property type="entry name" value="ATAP_core_dom"/>
</dbReference>
<dbReference type="InterPro" id="IPR035903">
    <property type="entry name" value="HesB-like_dom_sf"/>
</dbReference>
<dbReference type="OrthoDB" id="9801228at2"/>
<dbReference type="Proteomes" id="UP000298685">
    <property type="component" value="Chromosome"/>
</dbReference>
<proteinExistence type="inferred from homology"/>